<dbReference type="KEGG" id="knv:Pan216_55400"/>
<proteinExistence type="predicted"/>
<feature type="domain" description="Methyltransferase" evidence="1">
    <location>
        <begin position="55"/>
        <end position="145"/>
    </location>
</feature>
<dbReference type="Gene3D" id="3.40.50.150">
    <property type="entry name" value="Vaccinia Virus protein VP39"/>
    <property type="match status" value="1"/>
</dbReference>
<dbReference type="InterPro" id="IPR025714">
    <property type="entry name" value="Methyltranfer_dom"/>
</dbReference>
<evidence type="ECO:0000313" key="3">
    <source>
        <dbReference type="Proteomes" id="UP000317093"/>
    </source>
</evidence>
<dbReference type="InterPro" id="IPR029063">
    <property type="entry name" value="SAM-dependent_MTases_sf"/>
</dbReference>
<name>A0A518BCF3_9BACT</name>
<organism evidence="2 3">
    <name type="scientific">Kolteria novifilia</name>
    <dbReference type="NCBI Taxonomy" id="2527975"/>
    <lineage>
        <taxon>Bacteria</taxon>
        <taxon>Pseudomonadati</taxon>
        <taxon>Planctomycetota</taxon>
        <taxon>Planctomycetia</taxon>
        <taxon>Kolteriales</taxon>
        <taxon>Kolteriaceae</taxon>
        <taxon>Kolteria</taxon>
    </lineage>
</organism>
<reference evidence="2 3" key="1">
    <citation type="submission" date="2019-02" db="EMBL/GenBank/DDBJ databases">
        <title>Deep-cultivation of Planctomycetes and their phenomic and genomic characterization uncovers novel biology.</title>
        <authorList>
            <person name="Wiegand S."/>
            <person name="Jogler M."/>
            <person name="Boedeker C."/>
            <person name="Pinto D."/>
            <person name="Vollmers J."/>
            <person name="Rivas-Marin E."/>
            <person name="Kohn T."/>
            <person name="Peeters S.H."/>
            <person name="Heuer A."/>
            <person name="Rast P."/>
            <person name="Oberbeckmann S."/>
            <person name="Bunk B."/>
            <person name="Jeske O."/>
            <person name="Meyerdierks A."/>
            <person name="Storesund J.E."/>
            <person name="Kallscheuer N."/>
            <person name="Luecker S."/>
            <person name="Lage O.M."/>
            <person name="Pohl T."/>
            <person name="Merkel B.J."/>
            <person name="Hornburger P."/>
            <person name="Mueller R.-W."/>
            <person name="Bruemmer F."/>
            <person name="Labrenz M."/>
            <person name="Spormann A.M."/>
            <person name="Op den Camp H."/>
            <person name="Overmann J."/>
            <person name="Amann R."/>
            <person name="Jetten M.S.M."/>
            <person name="Mascher T."/>
            <person name="Medema M.H."/>
            <person name="Devos D.P."/>
            <person name="Kaster A.-K."/>
            <person name="Ovreas L."/>
            <person name="Rohde M."/>
            <person name="Galperin M.Y."/>
            <person name="Jogler C."/>
        </authorList>
    </citation>
    <scope>NUCLEOTIDE SEQUENCE [LARGE SCALE GENOMIC DNA]</scope>
    <source>
        <strain evidence="2 3">Pan216</strain>
    </source>
</reference>
<evidence type="ECO:0000259" key="1">
    <source>
        <dbReference type="Pfam" id="PF13847"/>
    </source>
</evidence>
<keyword evidence="2" id="KW-0489">Methyltransferase</keyword>
<dbReference type="CDD" id="cd02440">
    <property type="entry name" value="AdoMet_MTases"/>
    <property type="match status" value="1"/>
</dbReference>
<dbReference type="EMBL" id="CP036279">
    <property type="protein sequence ID" value="QDU64649.1"/>
    <property type="molecule type" value="Genomic_DNA"/>
</dbReference>
<dbReference type="GO" id="GO:0008168">
    <property type="term" value="F:methyltransferase activity"/>
    <property type="evidence" value="ECO:0007669"/>
    <property type="project" value="UniProtKB-KW"/>
</dbReference>
<accession>A0A518BCF3</accession>
<evidence type="ECO:0000313" key="2">
    <source>
        <dbReference type="EMBL" id="QDU64649.1"/>
    </source>
</evidence>
<sequence length="231" mass="26233">MTDTATMSPLHDSFEARGPWVTQFTIDGESFGGGYDPEADQRLPNFRRCFPEPGRVLELGSLEGGQTFSIAKMAEHVVGVEARAENVERAKWVQGMLGSTNTTFLQADVEKADPAEWGTFDTIVNVGFLYHLAEPWDVLRRLASLKADMFLWTHVIPTWKAWTWRQGYRGKHYREYGLEDPLSGMQARSFWPTRDALLRMLAETGFRRLEIVDEEPDHPNGGPALTIVCRR</sequence>
<dbReference type="Proteomes" id="UP000317093">
    <property type="component" value="Chromosome"/>
</dbReference>
<keyword evidence="3" id="KW-1185">Reference proteome</keyword>
<protein>
    <submittedName>
        <fullName evidence="2">tRNA (Mo5U34)-methyltransferase</fullName>
    </submittedName>
</protein>
<dbReference type="SUPFAM" id="SSF53335">
    <property type="entry name" value="S-adenosyl-L-methionine-dependent methyltransferases"/>
    <property type="match status" value="1"/>
</dbReference>
<dbReference type="GO" id="GO:0032259">
    <property type="term" value="P:methylation"/>
    <property type="evidence" value="ECO:0007669"/>
    <property type="project" value="UniProtKB-KW"/>
</dbReference>
<gene>
    <name evidence="2" type="primary">cmoB_2</name>
    <name evidence="2" type="ORF">Pan216_55400</name>
</gene>
<dbReference type="AlphaFoldDB" id="A0A518BCF3"/>
<keyword evidence="2" id="KW-0808">Transferase</keyword>
<dbReference type="RefSeq" id="WP_419193030.1">
    <property type="nucleotide sequence ID" value="NZ_CP036279.1"/>
</dbReference>
<dbReference type="Pfam" id="PF13847">
    <property type="entry name" value="Methyltransf_31"/>
    <property type="match status" value="1"/>
</dbReference>